<evidence type="ECO:0000256" key="6">
    <source>
        <dbReference type="ARBA" id="ARBA00022842"/>
    </source>
</evidence>
<dbReference type="EMBL" id="CAJPWZ010002942">
    <property type="protein sequence ID" value="CAG2248508.1"/>
    <property type="molecule type" value="Genomic_DNA"/>
</dbReference>
<name>A0A8S3US34_MYTED</name>
<sequence>MVKTSDRNHIIINVTKKLYSLKPRQKELTPMVINAITKNYSYMLAQNQGSPEKIEKGVRGMIDHMYGKHENCDIKWCGFLKDRASYRHTNLPFGKDLKSESLKADLEKLFLGKIESQSKKLSKLASSQANESFNHTVSTKAAKNKHYSGSSSLNYRVSAAVLQKNEGYGYVSKVSEAAGLSPGNETIKRAIRLNGKRDKKSERAKTKQHKKRRINLKKERSVKSTGVEIREGRTYESEIGMDNEQLDEEIPAPMNASLCIPIDISTAPLVVFDLETTSLYRTSDVIQIAATSSNNEFSSYIFPNQPISIQASEITKITVSANQMFYDLQPVSYKLPHEALTDFITFLSKYPSKPVLVGHNIKRFDCHVLYHSLKANQMWNEFSSHVCGFVDTLELFKKIMPGLPSYSQTSLVSHILGENYCAHNAVDDTRALFKLLTSKALNNMDAFVFPVSHPYDCIVQQDNLKSYNEAIACKAVSRATALKASKSNLKLSHLKLSIERMGLEGLKALLSEKTDRGNVRVTNCMKVIRKIFDFLTPES</sequence>
<dbReference type="SMART" id="SM00479">
    <property type="entry name" value="EXOIII"/>
    <property type="match status" value="1"/>
</dbReference>
<evidence type="ECO:0000256" key="4">
    <source>
        <dbReference type="ARBA" id="ARBA00022801"/>
    </source>
</evidence>
<dbReference type="PANTHER" id="PTHR13058">
    <property type="entry name" value="THREE PRIME REPAIR EXONUCLEASE 1, 2"/>
    <property type="match status" value="1"/>
</dbReference>
<evidence type="ECO:0000256" key="3">
    <source>
        <dbReference type="ARBA" id="ARBA00022723"/>
    </source>
</evidence>
<protein>
    <recommendedName>
        <fullName evidence="8">Exonuclease domain-containing protein</fullName>
    </recommendedName>
</protein>
<comment type="caution">
    <text evidence="9">The sequence shown here is derived from an EMBL/GenBank/DDBJ whole genome shotgun (WGS) entry which is preliminary data.</text>
</comment>
<dbReference type="GO" id="GO:0003676">
    <property type="term" value="F:nucleic acid binding"/>
    <property type="evidence" value="ECO:0007669"/>
    <property type="project" value="InterPro"/>
</dbReference>
<dbReference type="OrthoDB" id="6056408at2759"/>
<accession>A0A8S3US34</accession>
<evidence type="ECO:0000313" key="9">
    <source>
        <dbReference type="EMBL" id="CAG2248508.1"/>
    </source>
</evidence>
<comment type="similarity">
    <text evidence="7">Belongs to the exonuclease superfamily. TREX family.</text>
</comment>
<dbReference type="InterPro" id="IPR036397">
    <property type="entry name" value="RNaseH_sf"/>
</dbReference>
<dbReference type="SUPFAM" id="SSF53098">
    <property type="entry name" value="Ribonuclease H-like"/>
    <property type="match status" value="1"/>
</dbReference>
<evidence type="ECO:0000313" key="10">
    <source>
        <dbReference type="Proteomes" id="UP000683360"/>
    </source>
</evidence>
<evidence type="ECO:0000256" key="1">
    <source>
        <dbReference type="ARBA" id="ARBA00001946"/>
    </source>
</evidence>
<dbReference type="CDD" id="cd06127">
    <property type="entry name" value="DEDDh"/>
    <property type="match status" value="1"/>
</dbReference>
<dbReference type="Proteomes" id="UP000683360">
    <property type="component" value="Unassembled WGS sequence"/>
</dbReference>
<keyword evidence="4" id="KW-0378">Hydrolase</keyword>
<dbReference type="InterPro" id="IPR012337">
    <property type="entry name" value="RNaseH-like_sf"/>
</dbReference>
<feature type="domain" description="Exonuclease" evidence="8">
    <location>
        <begin position="268"/>
        <end position="445"/>
    </location>
</feature>
<dbReference type="InterPro" id="IPR013520">
    <property type="entry name" value="Ribonucl_H"/>
</dbReference>
<dbReference type="GO" id="GO:0006308">
    <property type="term" value="P:DNA catabolic process"/>
    <property type="evidence" value="ECO:0007669"/>
    <property type="project" value="TreeGrafter"/>
</dbReference>
<evidence type="ECO:0000256" key="2">
    <source>
        <dbReference type="ARBA" id="ARBA00022722"/>
    </source>
</evidence>
<dbReference type="PANTHER" id="PTHR13058:SF22">
    <property type="entry name" value="EXODEOXYRIBONUCLEASE III"/>
    <property type="match status" value="1"/>
</dbReference>
<keyword evidence="2" id="KW-0540">Nuclease</keyword>
<dbReference type="GO" id="GO:0008296">
    <property type="term" value="F:3'-5'-DNA exonuclease activity"/>
    <property type="evidence" value="ECO:0007669"/>
    <property type="project" value="TreeGrafter"/>
</dbReference>
<keyword evidence="10" id="KW-1185">Reference proteome</keyword>
<dbReference type="Gene3D" id="3.30.420.10">
    <property type="entry name" value="Ribonuclease H-like superfamily/Ribonuclease H"/>
    <property type="match status" value="1"/>
</dbReference>
<evidence type="ECO:0000259" key="8">
    <source>
        <dbReference type="SMART" id="SM00479"/>
    </source>
</evidence>
<dbReference type="InterPro" id="IPR040393">
    <property type="entry name" value="TREX1/2"/>
</dbReference>
<dbReference type="InterPro" id="IPR049012">
    <property type="entry name" value="Mutator_transp_dom"/>
</dbReference>
<dbReference type="Pfam" id="PF25244">
    <property type="entry name" value="PML_C"/>
    <property type="match status" value="1"/>
</dbReference>
<comment type="cofactor">
    <cofactor evidence="1">
        <name>Mg(2+)</name>
        <dbReference type="ChEBI" id="CHEBI:18420"/>
    </cofactor>
</comment>
<evidence type="ECO:0000256" key="5">
    <source>
        <dbReference type="ARBA" id="ARBA00022839"/>
    </source>
</evidence>
<dbReference type="Pfam" id="PF20700">
    <property type="entry name" value="Mutator"/>
    <property type="match status" value="1"/>
</dbReference>
<dbReference type="Pfam" id="PF00929">
    <property type="entry name" value="RNase_T"/>
    <property type="match status" value="1"/>
</dbReference>
<evidence type="ECO:0000256" key="7">
    <source>
        <dbReference type="ARBA" id="ARBA00025769"/>
    </source>
</evidence>
<keyword evidence="6" id="KW-0460">Magnesium</keyword>
<dbReference type="InterPro" id="IPR057617">
    <property type="entry name" value="PML_C"/>
</dbReference>
<dbReference type="AlphaFoldDB" id="A0A8S3US34"/>
<gene>
    <name evidence="9" type="ORF">MEDL_60384</name>
</gene>
<dbReference type="GO" id="GO:0005737">
    <property type="term" value="C:cytoplasm"/>
    <property type="evidence" value="ECO:0007669"/>
    <property type="project" value="TreeGrafter"/>
</dbReference>
<reference evidence="9" key="1">
    <citation type="submission" date="2021-03" db="EMBL/GenBank/DDBJ databases">
        <authorList>
            <person name="Bekaert M."/>
        </authorList>
    </citation>
    <scope>NUCLEOTIDE SEQUENCE</scope>
</reference>
<organism evidence="9 10">
    <name type="scientific">Mytilus edulis</name>
    <name type="common">Blue mussel</name>
    <dbReference type="NCBI Taxonomy" id="6550"/>
    <lineage>
        <taxon>Eukaryota</taxon>
        <taxon>Metazoa</taxon>
        <taxon>Spiralia</taxon>
        <taxon>Lophotrochozoa</taxon>
        <taxon>Mollusca</taxon>
        <taxon>Bivalvia</taxon>
        <taxon>Autobranchia</taxon>
        <taxon>Pteriomorphia</taxon>
        <taxon>Mytilida</taxon>
        <taxon>Mytiloidea</taxon>
        <taxon>Mytilidae</taxon>
        <taxon>Mytilinae</taxon>
        <taxon>Mytilus</taxon>
    </lineage>
</organism>
<dbReference type="GO" id="GO:0046872">
    <property type="term" value="F:metal ion binding"/>
    <property type="evidence" value="ECO:0007669"/>
    <property type="project" value="UniProtKB-KW"/>
</dbReference>
<proteinExistence type="inferred from homology"/>
<keyword evidence="5" id="KW-0269">Exonuclease</keyword>
<keyword evidence="3" id="KW-0479">Metal-binding</keyword>